<dbReference type="EMBL" id="JAVBID010000010">
    <property type="protein sequence ID" value="MDV2424527.1"/>
    <property type="molecule type" value="Genomic_DNA"/>
</dbReference>
<evidence type="ECO:0000313" key="3">
    <source>
        <dbReference type="EMBL" id="MDV2424527.1"/>
    </source>
</evidence>
<dbReference type="Proteomes" id="UP001185631">
    <property type="component" value="Unassembled WGS sequence"/>
</dbReference>
<dbReference type="InterPro" id="IPR011010">
    <property type="entry name" value="DNA_brk_join_enz"/>
</dbReference>
<evidence type="ECO:0000256" key="1">
    <source>
        <dbReference type="ARBA" id="ARBA00023172"/>
    </source>
</evidence>
<evidence type="ECO:0000313" key="4">
    <source>
        <dbReference type="Proteomes" id="UP001185631"/>
    </source>
</evidence>
<dbReference type="Gene3D" id="1.10.443.10">
    <property type="entry name" value="Intergrase catalytic core"/>
    <property type="match status" value="1"/>
</dbReference>
<dbReference type="Pfam" id="PF00589">
    <property type="entry name" value="Phage_integrase"/>
    <property type="match status" value="1"/>
</dbReference>
<reference evidence="3 4" key="1">
    <citation type="submission" date="2023-08" db="EMBL/GenBank/DDBJ databases">
        <title>Genomic characterization of the C. tuberculostearicum species complex, a ubiquitous member of the human skin microbiome.</title>
        <authorList>
            <person name="Ahmed N."/>
            <person name="Deming C."/>
            <person name="Conlan S."/>
            <person name="Segre J."/>
        </authorList>
    </citation>
    <scope>NUCLEOTIDE SEQUENCE [LARGE SCALE GENOMIC DNA]</scope>
    <source>
        <strain evidence="3 4">CTNIH19</strain>
    </source>
</reference>
<dbReference type="InterPro" id="IPR002104">
    <property type="entry name" value="Integrase_catalytic"/>
</dbReference>
<protein>
    <submittedName>
        <fullName evidence="3">Tyrosine-type recombinase/integrase</fullName>
    </submittedName>
</protein>
<gene>
    <name evidence="3" type="ORF">RAE13_08920</name>
</gene>
<accession>A0ABU3W9Z1</accession>
<keyword evidence="1" id="KW-0233">DNA recombination</keyword>
<keyword evidence="4" id="KW-1185">Reference proteome</keyword>
<dbReference type="InterPro" id="IPR013762">
    <property type="entry name" value="Integrase-like_cat_sf"/>
</dbReference>
<organism evidence="3 4">
    <name type="scientific">Corynebacterium curieae</name>
    <dbReference type="NCBI Taxonomy" id="2913500"/>
    <lineage>
        <taxon>Bacteria</taxon>
        <taxon>Bacillati</taxon>
        <taxon>Actinomycetota</taxon>
        <taxon>Actinomycetes</taxon>
        <taxon>Mycobacteriales</taxon>
        <taxon>Corynebacteriaceae</taxon>
        <taxon>Corynebacterium</taxon>
    </lineage>
</organism>
<dbReference type="RefSeq" id="WP_316987110.1">
    <property type="nucleotide sequence ID" value="NZ_JAVBID010000010.1"/>
</dbReference>
<dbReference type="SUPFAM" id="SSF56349">
    <property type="entry name" value="DNA breaking-rejoining enzymes"/>
    <property type="match status" value="1"/>
</dbReference>
<sequence>MPRKKLPVGQIGTIRYEEVGYRRWRALAYVRTFADKRIRVTGTGRTKSDAEATLKANANDRVFENAGAIIDGNTTLQELLELTVKAMRAGTIGNKKLRIQSVNTYGRQLSLFEGARGERAIGNLRLCECDKSIIANWLVKLSERTPANAKLAKILLSRAYDLTVVHGVNVWPINPTHGVKLRANDSEESEPVALSLAEIQQIWENVQSWQTPYKQTDLVGIVGALIATGFRPSEVLALQWSDFQLDAKPKAKATLSGAIVRQDGKLVRQGYTKTNSGFRTVTLPDWFRDMLIERLVNADNVLVFPNSRGGFLDIVNVRRQFREARGEVFSHVKFKSFRSSVATAIENVDGVEEAARQLGHASPAITGRYYVKRAADAGDHTAVLEMFAPAQSSQ</sequence>
<feature type="domain" description="Tyr recombinase" evidence="2">
    <location>
        <begin position="189"/>
        <end position="386"/>
    </location>
</feature>
<dbReference type="PROSITE" id="PS51898">
    <property type="entry name" value="TYR_RECOMBINASE"/>
    <property type="match status" value="1"/>
</dbReference>
<proteinExistence type="predicted"/>
<evidence type="ECO:0000259" key="2">
    <source>
        <dbReference type="PROSITE" id="PS51898"/>
    </source>
</evidence>
<dbReference type="PANTHER" id="PTHR30349">
    <property type="entry name" value="PHAGE INTEGRASE-RELATED"/>
    <property type="match status" value="1"/>
</dbReference>
<name>A0ABU3W9Z1_9CORY</name>
<comment type="caution">
    <text evidence="3">The sequence shown here is derived from an EMBL/GenBank/DDBJ whole genome shotgun (WGS) entry which is preliminary data.</text>
</comment>
<dbReference type="InterPro" id="IPR050090">
    <property type="entry name" value="Tyrosine_recombinase_XerCD"/>
</dbReference>